<proteinExistence type="predicted"/>
<keyword evidence="1" id="KW-0812">Transmembrane</keyword>
<protein>
    <recommendedName>
        <fullName evidence="2">VanZ-like domain-containing protein</fullName>
    </recommendedName>
</protein>
<gene>
    <name evidence="3" type="ORF">EJ995_01120</name>
</gene>
<evidence type="ECO:0000259" key="2">
    <source>
        <dbReference type="Pfam" id="PF04892"/>
    </source>
</evidence>
<dbReference type="OrthoDB" id="5472246at2"/>
<evidence type="ECO:0000313" key="3">
    <source>
        <dbReference type="EMBL" id="AZQ42903.1"/>
    </source>
</evidence>
<accession>A0A3S9MUS4</accession>
<organism evidence="3 4">
    <name type="scientific">Nonlabens ponticola</name>
    <dbReference type="NCBI Taxonomy" id="2496866"/>
    <lineage>
        <taxon>Bacteria</taxon>
        <taxon>Pseudomonadati</taxon>
        <taxon>Bacteroidota</taxon>
        <taxon>Flavobacteriia</taxon>
        <taxon>Flavobacteriales</taxon>
        <taxon>Flavobacteriaceae</taxon>
        <taxon>Nonlabens</taxon>
    </lineage>
</organism>
<dbReference type="PANTHER" id="PTHR28008:SF1">
    <property type="entry name" value="DOMAIN PROTEIN, PUTATIVE (AFU_ORTHOLOGUE AFUA_3G10980)-RELATED"/>
    <property type="match status" value="1"/>
</dbReference>
<dbReference type="Pfam" id="PF04892">
    <property type="entry name" value="VanZ"/>
    <property type="match status" value="1"/>
</dbReference>
<feature type="transmembrane region" description="Helical" evidence="1">
    <location>
        <begin position="79"/>
        <end position="102"/>
    </location>
</feature>
<feature type="transmembrane region" description="Helical" evidence="1">
    <location>
        <begin position="114"/>
        <end position="135"/>
    </location>
</feature>
<reference evidence="3 4" key="1">
    <citation type="submission" date="2018-12" db="EMBL/GenBank/DDBJ databases">
        <title>Complete genome of Nonlabens sp. MJ115.</title>
        <authorList>
            <person name="Choi H.S."/>
            <person name="Jung J."/>
        </authorList>
    </citation>
    <scope>NUCLEOTIDE SEQUENCE [LARGE SCALE GENOMIC DNA]</scope>
    <source>
        <strain evidence="3 4">MJ115</strain>
    </source>
</reference>
<keyword evidence="1" id="KW-0472">Membrane</keyword>
<evidence type="ECO:0000256" key="1">
    <source>
        <dbReference type="SAM" id="Phobius"/>
    </source>
</evidence>
<feature type="transmembrane region" description="Helical" evidence="1">
    <location>
        <begin position="37"/>
        <end position="58"/>
    </location>
</feature>
<dbReference type="Proteomes" id="UP000279600">
    <property type="component" value="Chromosome"/>
</dbReference>
<dbReference type="PANTHER" id="PTHR28008">
    <property type="entry name" value="DOMAIN PROTEIN, PUTATIVE (AFU_ORTHOLOGUE AFUA_3G10980)-RELATED"/>
    <property type="match status" value="1"/>
</dbReference>
<evidence type="ECO:0000313" key="4">
    <source>
        <dbReference type="Proteomes" id="UP000279600"/>
    </source>
</evidence>
<keyword evidence="4" id="KW-1185">Reference proteome</keyword>
<dbReference type="EMBL" id="CP034549">
    <property type="protein sequence ID" value="AZQ42903.1"/>
    <property type="molecule type" value="Genomic_DNA"/>
</dbReference>
<dbReference type="InterPro" id="IPR006976">
    <property type="entry name" value="VanZ-like"/>
</dbReference>
<keyword evidence="1" id="KW-1133">Transmembrane helix</keyword>
<name>A0A3S9MUS4_9FLAO</name>
<feature type="domain" description="VanZ-like" evidence="2">
    <location>
        <begin position="13"/>
        <end position="130"/>
    </location>
</feature>
<dbReference type="AlphaFoldDB" id="A0A3S9MUS4"/>
<dbReference type="RefSeq" id="WP_126444791.1">
    <property type="nucleotide sequence ID" value="NZ_CP034549.1"/>
</dbReference>
<dbReference type="KEGG" id="noj:EJ995_01120"/>
<sequence>MKILYWVAPFYTLLVCYGSLSDSAPIKEAPFQHFDKVLHFTAYAIMFVCWYLFFYHRFLERQPDYKYDLHTILSDWSRVIAIAAIVFSFVIGALIEFAQALWSNNRQMDPLDAVANLAGIVIAALVMHLISRFIYTR</sequence>